<protein>
    <recommendedName>
        <fullName evidence="4">Retrotransposon Copia-like N-terminal domain-containing protein</fullName>
    </recommendedName>
</protein>
<reference evidence="2" key="1">
    <citation type="submission" date="2019-10" db="EMBL/GenBank/DDBJ databases">
        <authorList>
            <person name="Zhang R."/>
            <person name="Pan Y."/>
            <person name="Wang J."/>
            <person name="Ma R."/>
            <person name="Yu S."/>
        </authorList>
    </citation>
    <scope>NUCLEOTIDE SEQUENCE</scope>
    <source>
        <strain evidence="2">LA-IB0</strain>
        <tissue evidence="2">Leaf</tissue>
    </source>
</reference>
<evidence type="ECO:0000256" key="1">
    <source>
        <dbReference type="SAM" id="MobiDB-lite"/>
    </source>
</evidence>
<name>A0AAV6X3K4_9LAMI</name>
<organism evidence="2 3">
    <name type="scientific">Buddleja alternifolia</name>
    <dbReference type="NCBI Taxonomy" id="168488"/>
    <lineage>
        <taxon>Eukaryota</taxon>
        <taxon>Viridiplantae</taxon>
        <taxon>Streptophyta</taxon>
        <taxon>Embryophyta</taxon>
        <taxon>Tracheophyta</taxon>
        <taxon>Spermatophyta</taxon>
        <taxon>Magnoliopsida</taxon>
        <taxon>eudicotyledons</taxon>
        <taxon>Gunneridae</taxon>
        <taxon>Pentapetalae</taxon>
        <taxon>asterids</taxon>
        <taxon>lamiids</taxon>
        <taxon>Lamiales</taxon>
        <taxon>Scrophulariaceae</taxon>
        <taxon>Buddlejeae</taxon>
        <taxon>Buddleja</taxon>
    </lineage>
</organism>
<evidence type="ECO:0000313" key="2">
    <source>
        <dbReference type="EMBL" id="KAG8377391.1"/>
    </source>
</evidence>
<evidence type="ECO:0000313" key="3">
    <source>
        <dbReference type="Proteomes" id="UP000826271"/>
    </source>
</evidence>
<dbReference type="AlphaFoldDB" id="A0AAV6X3K4"/>
<dbReference type="Proteomes" id="UP000826271">
    <property type="component" value="Unassembled WGS sequence"/>
</dbReference>
<dbReference type="EMBL" id="WHWC01000008">
    <property type="protein sequence ID" value="KAG8377391.1"/>
    <property type="molecule type" value="Genomic_DNA"/>
</dbReference>
<feature type="compositionally biased region" description="Low complexity" evidence="1">
    <location>
        <begin position="59"/>
        <end position="76"/>
    </location>
</feature>
<evidence type="ECO:0008006" key="4">
    <source>
        <dbReference type="Google" id="ProtNLM"/>
    </source>
</evidence>
<gene>
    <name evidence="2" type="ORF">BUALT_Bualt08G0028100</name>
</gene>
<comment type="caution">
    <text evidence="2">The sequence shown here is derived from an EMBL/GenBank/DDBJ whole genome shotgun (WGS) entry which is preliminary data.</text>
</comment>
<feature type="region of interest" description="Disordered" evidence="1">
    <location>
        <begin position="55"/>
        <end position="78"/>
    </location>
</feature>
<accession>A0AAV6X3K4</accession>
<proteinExistence type="predicted"/>
<sequence>MLWSLLKKTEAMVMEERTLREDGEQHTRAQLEGLVTKYDANKSVLGDGLTANVERGSTSLNSMPSKESESSNSQSSFNPFPGVAYFNGDNPRTWIRKCNRFFQIMTNMPKDQKSGIGFSSYGDHAIQPTPNPSESHPIQITTIRLNGDHFLRWSQSVRIHQGRGKIRYLTGESKRPDVEDPAYAIRDAENSMVMTWLVNSIVEESDANTCATLLRRSFGTMF</sequence>
<keyword evidence="3" id="KW-1185">Reference proteome</keyword>